<dbReference type="GO" id="GO:0007165">
    <property type="term" value="P:signal transduction"/>
    <property type="evidence" value="ECO:0007669"/>
    <property type="project" value="UniProtKB-ARBA"/>
</dbReference>
<gene>
    <name evidence="11" type="ORF">N478_20855</name>
</gene>
<comment type="subcellular location">
    <subcellularLocation>
        <location evidence="2">Membrane</location>
    </subcellularLocation>
</comment>
<dbReference type="SMART" id="SM00267">
    <property type="entry name" value="GGDEF"/>
    <property type="match status" value="1"/>
</dbReference>
<dbReference type="SMART" id="SM01079">
    <property type="entry name" value="CHASE"/>
    <property type="match status" value="1"/>
</dbReference>
<dbReference type="InterPro" id="IPR000160">
    <property type="entry name" value="GGDEF_dom"/>
</dbReference>
<dbReference type="GO" id="GO:1902201">
    <property type="term" value="P:negative regulation of bacterial-type flagellum-dependent cell motility"/>
    <property type="evidence" value="ECO:0007669"/>
    <property type="project" value="TreeGrafter"/>
</dbReference>
<dbReference type="EMBL" id="AUXX01000019">
    <property type="protein sequence ID" value="KZN65884.1"/>
    <property type="molecule type" value="Genomic_DNA"/>
</dbReference>
<dbReference type="FunFam" id="3.30.70.270:FF:000001">
    <property type="entry name" value="Diguanylate cyclase domain protein"/>
    <property type="match status" value="1"/>
</dbReference>
<dbReference type="GO" id="GO:0052621">
    <property type="term" value="F:diguanylate cyclase activity"/>
    <property type="evidence" value="ECO:0007669"/>
    <property type="project" value="UniProtKB-EC"/>
</dbReference>
<evidence type="ECO:0000256" key="8">
    <source>
        <dbReference type="SAM" id="Phobius"/>
    </source>
</evidence>
<evidence type="ECO:0000256" key="2">
    <source>
        <dbReference type="ARBA" id="ARBA00004370"/>
    </source>
</evidence>
<evidence type="ECO:0000256" key="6">
    <source>
        <dbReference type="ARBA" id="ARBA00023136"/>
    </source>
</evidence>
<dbReference type="PATRIC" id="fig|1365257.3.peg.2862"/>
<feature type="transmembrane region" description="Helical" evidence="8">
    <location>
        <begin position="327"/>
        <end position="349"/>
    </location>
</feature>
<dbReference type="InterPro" id="IPR029787">
    <property type="entry name" value="Nucleotide_cyclase"/>
</dbReference>
<feature type="domain" description="GGDEF" evidence="10">
    <location>
        <begin position="411"/>
        <end position="546"/>
    </location>
</feature>
<dbReference type="Pfam" id="PF00990">
    <property type="entry name" value="GGDEF"/>
    <property type="match status" value="1"/>
</dbReference>
<dbReference type="Gene3D" id="3.30.450.350">
    <property type="entry name" value="CHASE domain"/>
    <property type="match status" value="1"/>
</dbReference>
<protein>
    <recommendedName>
        <fullName evidence="3">diguanylate cyclase</fullName>
        <ecNumber evidence="3">2.7.7.65</ecNumber>
    </recommendedName>
</protein>
<keyword evidence="5 8" id="KW-1133">Transmembrane helix</keyword>
<dbReference type="EC" id="2.7.7.65" evidence="3"/>
<dbReference type="CDD" id="cd01949">
    <property type="entry name" value="GGDEF"/>
    <property type="match status" value="1"/>
</dbReference>
<dbReference type="SUPFAM" id="SSF55073">
    <property type="entry name" value="Nucleotide cyclase"/>
    <property type="match status" value="1"/>
</dbReference>
<evidence type="ECO:0000256" key="5">
    <source>
        <dbReference type="ARBA" id="ARBA00022989"/>
    </source>
</evidence>
<dbReference type="GO" id="GO:0043709">
    <property type="term" value="P:cell adhesion involved in single-species biofilm formation"/>
    <property type="evidence" value="ECO:0007669"/>
    <property type="project" value="TreeGrafter"/>
</dbReference>
<sequence>MGWLAHCMFYWVVYTCIDSAVMKGFIMDITQRKVALCMQLTVLVAGSLFTGTLVYMLYQEQQHSIRQEFSKEYLLRVDSFKETVMNNLSSLHSLAVLFDVKPQASKAEFRHVSSRILATKAGIQALQWVPRVTQDARQEFEQKNQENYAQFAITERLKGQMQAAQIRNQYYPVQYIEPLFGNEAALGFDLFSSQTRREIIQTSRDLALPLVTASITLVQDPHKQKAFIALRPIYDHLSLTVADKRDNIRGFVIGVFKLNALVAHSKLGKNEGDIEFVIEDVTDAAQPQTLYRNRLQSSGQLQSWLDVWGRNWVISASPSHRFVQSRISAIPVLVLFIGMVMTFLMFFYVRLLYRRQIAIQHAVRIKTKELDKANARLLALTQIDGLTEVSNRRHFDMQLQKEWRRAVRIGSPISLVVIDIDFFKEYNDYYGHVAGDRCLCLVANALSQLAQRACDVFARIGGEEFIFILPDTEQLDGFCEKCLAAVAALEISHERSSVSQYVTVSVGACAMRPESNDERSHLLDIADQAMYRAKDAGRNTYAVKEVTQKALSTECTRQVG</sequence>
<dbReference type="Gene3D" id="3.30.70.270">
    <property type="match status" value="1"/>
</dbReference>
<evidence type="ECO:0000313" key="12">
    <source>
        <dbReference type="Proteomes" id="UP000076661"/>
    </source>
</evidence>
<name>A0A167M6Q7_9GAMM</name>
<dbReference type="PROSITE" id="PS50887">
    <property type="entry name" value="GGDEF"/>
    <property type="match status" value="1"/>
</dbReference>
<accession>A0A167M6Q7</accession>
<dbReference type="GO" id="GO:0005886">
    <property type="term" value="C:plasma membrane"/>
    <property type="evidence" value="ECO:0007669"/>
    <property type="project" value="TreeGrafter"/>
</dbReference>
<dbReference type="InterPro" id="IPR006189">
    <property type="entry name" value="CHASE_dom"/>
</dbReference>
<dbReference type="PANTHER" id="PTHR45138:SF9">
    <property type="entry name" value="DIGUANYLATE CYCLASE DGCM-RELATED"/>
    <property type="match status" value="1"/>
</dbReference>
<evidence type="ECO:0000256" key="1">
    <source>
        <dbReference type="ARBA" id="ARBA00001946"/>
    </source>
</evidence>
<evidence type="ECO:0000259" key="10">
    <source>
        <dbReference type="PROSITE" id="PS50887"/>
    </source>
</evidence>
<evidence type="ECO:0000313" key="11">
    <source>
        <dbReference type="EMBL" id="KZN65884.1"/>
    </source>
</evidence>
<keyword evidence="6 8" id="KW-0472">Membrane</keyword>
<dbReference type="AlphaFoldDB" id="A0A167M6Q7"/>
<dbReference type="PANTHER" id="PTHR45138">
    <property type="entry name" value="REGULATORY COMPONENTS OF SENSORY TRANSDUCTION SYSTEM"/>
    <property type="match status" value="1"/>
</dbReference>
<comment type="cofactor">
    <cofactor evidence="1">
        <name>Mg(2+)</name>
        <dbReference type="ChEBI" id="CHEBI:18420"/>
    </cofactor>
</comment>
<dbReference type="InterPro" id="IPR050469">
    <property type="entry name" value="Diguanylate_Cyclase"/>
</dbReference>
<evidence type="ECO:0000256" key="3">
    <source>
        <dbReference type="ARBA" id="ARBA00012528"/>
    </source>
</evidence>
<organism evidence="11 12">
    <name type="scientific">Pseudoalteromonas luteoviolacea S4060-1</name>
    <dbReference type="NCBI Taxonomy" id="1365257"/>
    <lineage>
        <taxon>Bacteria</taxon>
        <taxon>Pseudomonadati</taxon>
        <taxon>Pseudomonadota</taxon>
        <taxon>Gammaproteobacteria</taxon>
        <taxon>Alteromonadales</taxon>
        <taxon>Pseudoalteromonadaceae</taxon>
        <taxon>Pseudoalteromonas</taxon>
    </lineage>
</organism>
<reference evidence="11 12" key="1">
    <citation type="submission" date="2013-07" db="EMBL/GenBank/DDBJ databases">
        <title>Comparative Genomic and Metabolomic Analysis of Twelve Strains of Pseudoalteromonas luteoviolacea.</title>
        <authorList>
            <person name="Vynne N.G."/>
            <person name="Mansson M."/>
            <person name="Gram L."/>
        </authorList>
    </citation>
    <scope>NUCLEOTIDE SEQUENCE [LARGE SCALE GENOMIC DNA]</scope>
    <source>
        <strain evidence="11 12">S4060-1</strain>
    </source>
</reference>
<dbReference type="PROSITE" id="PS50839">
    <property type="entry name" value="CHASE"/>
    <property type="match status" value="1"/>
</dbReference>
<dbReference type="Proteomes" id="UP000076661">
    <property type="component" value="Unassembled WGS sequence"/>
</dbReference>
<evidence type="ECO:0000256" key="4">
    <source>
        <dbReference type="ARBA" id="ARBA00022692"/>
    </source>
</evidence>
<feature type="transmembrane region" description="Helical" evidence="8">
    <location>
        <begin position="34"/>
        <end position="58"/>
    </location>
</feature>
<dbReference type="NCBIfam" id="TIGR00254">
    <property type="entry name" value="GGDEF"/>
    <property type="match status" value="1"/>
</dbReference>
<dbReference type="InterPro" id="IPR043128">
    <property type="entry name" value="Rev_trsase/Diguanyl_cyclase"/>
</dbReference>
<proteinExistence type="predicted"/>
<evidence type="ECO:0000256" key="7">
    <source>
        <dbReference type="ARBA" id="ARBA00034247"/>
    </source>
</evidence>
<keyword evidence="4 8" id="KW-0812">Transmembrane</keyword>
<evidence type="ECO:0000259" key="9">
    <source>
        <dbReference type="PROSITE" id="PS50839"/>
    </source>
</evidence>
<comment type="catalytic activity">
    <reaction evidence="7">
        <text>2 GTP = 3',3'-c-di-GMP + 2 diphosphate</text>
        <dbReference type="Rhea" id="RHEA:24898"/>
        <dbReference type="ChEBI" id="CHEBI:33019"/>
        <dbReference type="ChEBI" id="CHEBI:37565"/>
        <dbReference type="ChEBI" id="CHEBI:58805"/>
        <dbReference type="EC" id="2.7.7.65"/>
    </reaction>
</comment>
<dbReference type="Pfam" id="PF03924">
    <property type="entry name" value="CHASE"/>
    <property type="match status" value="1"/>
</dbReference>
<feature type="domain" description="CHASE" evidence="9">
    <location>
        <begin position="100"/>
        <end position="315"/>
    </location>
</feature>
<comment type="caution">
    <text evidence="11">The sequence shown here is derived from an EMBL/GenBank/DDBJ whole genome shotgun (WGS) entry which is preliminary data.</text>
</comment>
<dbReference type="InterPro" id="IPR042240">
    <property type="entry name" value="CHASE_sf"/>
</dbReference>